<proteinExistence type="inferred from homology"/>
<dbReference type="Gene3D" id="1.20.140.10">
    <property type="entry name" value="Butyryl-CoA Dehydrogenase, subunit A, domain 3"/>
    <property type="match status" value="1"/>
</dbReference>
<keyword evidence="4 5" id="KW-0274">FAD</keyword>
<reference evidence="10 11" key="1">
    <citation type="journal article" date="2010" name="Cell">
        <title>The genome of Naegleria gruberi illuminates early eukaryotic versatility.</title>
        <authorList>
            <person name="Fritz-Laylin L.K."/>
            <person name="Prochnik S.E."/>
            <person name="Ginger M.L."/>
            <person name="Dacks J.B."/>
            <person name="Carpenter M.L."/>
            <person name="Field M.C."/>
            <person name="Kuo A."/>
            <person name="Paredez A."/>
            <person name="Chapman J."/>
            <person name="Pham J."/>
            <person name="Shu S."/>
            <person name="Neupane R."/>
            <person name="Cipriano M."/>
            <person name="Mancuso J."/>
            <person name="Tu H."/>
            <person name="Salamov A."/>
            <person name="Lindquist E."/>
            <person name="Shapiro H."/>
            <person name="Lucas S."/>
            <person name="Grigoriev I.V."/>
            <person name="Cande W.Z."/>
            <person name="Fulton C."/>
            <person name="Rokhsar D.S."/>
            <person name="Dawson S.C."/>
        </authorList>
    </citation>
    <scope>NUCLEOTIDE SEQUENCE [LARGE SCALE GENOMIC DNA]</scope>
    <source>
        <strain evidence="10 11">NEG-M</strain>
    </source>
</reference>
<gene>
    <name evidence="10" type="ORF">NAEGRDRAFT_32635</name>
</gene>
<protein>
    <submittedName>
        <fullName evidence="10">Predicted protein</fullName>
    </submittedName>
</protein>
<dbReference type="Gene3D" id="6.10.250.600">
    <property type="match status" value="1"/>
</dbReference>
<evidence type="ECO:0000256" key="4">
    <source>
        <dbReference type="ARBA" id="ARBA00022827"/>
    </source>
</evidence>
<dbReference type="InterPro" id="IPR006091">
    <property type="entry name" value="Acyl-CoA_Oxase/DH_mid-dom"/>
</dbReference>
<dbReference type="Pfam" id="PF22217">
    <property type="entry name" value="ACDH-11_C"/>
    <property type="match status" value="1"/>
</dbReference>
<dbReference type="InterPro" id="IPR009075">
    <property type="entry name" value="AcylCo_DH/oxidase_C"/>
</dbReference>
<dbReference type="RefSeq" id="XP_002678867.1">
    <property type="nucleotide sequence ID" value="XM_002678821.1"/>
</dbReference>
<dbReference type="InterPro" id="IPR006089">
    <property type="entry name" value="Acyl-CoA_DH_CS"/>
</dbReference>
<evidence type="ECO:0000259" key="7">
    <source>
        <dbReference type="Pfam" id="PF02770"/>
    </source>
</evidence>
<accession>D2VAR3</accession>
<dbReference type="InterPro" id="IPR052904">
    <property type="entry name" value="Acyl-CoA_dehydrogenase-like"/>
</dbReference>
<dbReference type="InterPro" id="IPR009100">
    <property type="entry name" value="AcylCoA_DH/oxidase_NM_dom_sf"/>
</dbReference>
<evidence type="ECO:0000256" key="2">
    <source>
        <dbReference type="ARBA" id="ARBA00009347"/>
    </source>
</evidence>
<dbReference type="AlphaFoldDB" id="D2VAR3"/>
<evidence type="ECO:0000313" key="11">
    <source>
        <dbReference type="Proteomes" id="UP000006671"/>
    </source>
</evidence>
<evidence type="ECO:0000259" key="6">
    <source>
        <dbReference type="Pfam" id="PF00441"/>
    </source>
</evidence>
<dbReference type="VEuPathDB" id="AmoebaDB:NAEGRDRAFT_32635"/>
<dbReference type="InParanoid" id="D2VAR3"/>
<name>D2VAR3_NAEGR</name>
<dbReference type="Proteomes" id="UP000006671">
    <property type="component" value="Unassembled WGS sequence"/>
</dbReference>
<dbReference type="InterPro" id="IPR036250">
    <property type="entry name" value="AcylCo_DH-like_C"/>
</dbReference>
<sequence>MSSFSLEKSFKLEAPTLGNTFLEDQALLEILDRYIFSLDKKNNTIRDDIMKDLTAFGDKVSSTIWKWSDLAERNEPKLIHYDAWHNRVDRIEMHSSWKELYDTSAREGLIALGYERDRFRQFARVYQFAKLYLYDPSCAVQTCPLSMGDGASKLLETKREQLMIECRQHLTSRDPEQFWTSNQWMTEKSGGSDVSGCETIATQVKDFDYLLNGFKWFGSSDSAMALLLAKIKDEKTGKVDDKVSLFLLKTKDETGQNWNGLLFHKFKNKLGTKAMPTSEIELKNAKATLISPRGQGVKFIATMINVTRIYNSICAVAKMRRAVNIAQDFASKRIVNKGQILAHNTLHLRWLSKMVAETTGSLHFVMDCVRILGKEECGIANQNERQILRLCIPIIKLYTGKKSLQVVSEGLEMLGGVGYTEDSGMPRLLRDAQVLSIWEGTTNILSLDVLRVLLHPESGQDTLKSWVDRAVSVANSPSSSNVSHISKGITKAVHDVVDYLKTNQKNQAVLTTFARDLAFTIAHIQVAVLLLEHCMSKNSNRNVSILKIFVEDHPLNLLPSKEKIELIKQINATDYLIGNESDGYKTPAEKRSKL</sequence>
<comment type="cofactor">
    <cofactor evidence="1 5">
        <name>FAD</name>
        <dbReference type="ChEBI" id="CHEBI:57692"/>
    </cofactor>
</comment>
<keyword evidence="11" id="KW-1185">Reference proteome</keyword>
<organism evidence="11">
    <name type="scientific">Naegleria gruberi</name>
    <name type="common">Amoeba</name>
    <dbReference type="NCBI Taxonomy" id="5762"/>
    <lineage>
        <taxon>Eukaryota</taxon>
        <taxon>Discoba</taxon>
        <taxon>Heterolobosea</taxon>
        <taxon>Tetramitia</taxon>
        <taxon>Eutetramitia</taxon>
        <taxon>Vahlkampfiidae</taxon>
        <taxon>Naegleria</taxon>
    </lineage>
</organism>
<dbReference type="InterPro" id="IPR053998">
    <property type="entry name" value="ACDH-11_C"/>
</dbReference>
<keyword evidence="5" id="KW-0560">Oxidoreductase</keyword>
<dbReference type="Pfam" id="PF02770">
    <property type="entry name" value="Acyl-CoA_dh_M"/>
    <property type="match status" value="1"/>
</dbReference>
<evidence type="ECO:0000313" key="10">
    <source>
        <dbReference type="EMBL" id="EFC46123.1"/>
    </source>
</evidence>
<evidence type="ECO:0000256" key="5">
    <source>
        <dbReference type="RuleBase" id="RU362125"/>
    </source>
</evidence>
<dbReference type="EMBL" id="GG738860">
    <property type="protein sequence ID" value="EFC46123.1"/>
    <property type="molecule type" value="Genomic_DNA"/>
</dbReference>
<dbReference type="GeneID" id="8859190"/>
<dbReference type="SUPFAM" id="SSF47203">
    <property type="entry name" value="Acyl-CoA dehydrogenase C-terminal domain-like"/>
    <property type="match status" value="1"/>
</dbReference>
<feature type="domain" description="Acyl-CoA dehydrogenase 11-like C-terminal" evidence="9">
    <location>
        <begin position="467"/>
        <end position="560"/>
    </location>
</feature>
<dbReference type="Pfam" id="PF00441">
    <property type="entry name" value="Acyl-CoA_dh_1"/>
    <property type="match status" value="1"/>
</dbReference>
<dbReference type="OMA" id="IEMVAMT"/>
<dbReference type="eggNOG" id="KOG0137">
    <property type="taxonomic scope" value="Eukaryota"/>
</dbReference>
<dbReference type="PROSITE" id="PS00073">
    <property type="entry name" value="ACYL_COA_DH_2"/>
    <property type="match status" value="1"/>
</dbReference>
<dbReference type="Pfam" id="PF18158">
    <property type="entry name" value="AidB_N"/>
    <property type="match status" value="1"/>
</dbReference>
<feature type="domain" description="Acyl-CoA dehydrogenase/oxidase C-terminal" evidence="6">
    <location>
        <begin position="294"/>
        <end position="453"/>
    </location>
</feature>
<evidence type="ECO:0000259" key="8">
    <source>
        <dbReference type="Pfam" id="PF18158"/>
    </source>
</evidence>
<dbReference type="SUPFAM" id="SSF56645">
    <property type="entry name" value="Acyl-CoA dehydrogenase NM domain-like"/>
    <property type="match status" value="1"/>
</dbReference>
<dbReference type="PANTHER" id="PTHR42707">
    <property type="entry name" value="ACYL-COA DEHYDROGENASE"/>
    <property type="match status" value="1"/>
</dbReference>
<evidence type="ECO:0000256" key="1">
    <source>
        <dbReference type="ARBA" id="ARBA00001974"/>
    </source>
</evidence>
<dbReference type="InterPro" id="IPR041504">
    <property type="entry name" value="AidB_N"/>
</dbReference>
<dbReference type="OrthoDB" id="10251155at2759"/>
<feature type="domain" description="Acyl-CoA oxidase/dehydrogenase middle" evidence="7">
    <location>
        <begin position="184"/>
        <end position="284"/>
    </location>
</feature>
<dbReference type="KEGG" id="ngr:NAEGRDRAFT_32635"/>
<evidence type="ECO:0000259" key="9">
    <source>
        <dbReference type="Pfam" id="PF22217"/>
    </source>
</evidence>
<dbReference type="Gene3D" id="2.40.110.20">
    <property type="match status" value="1"/>
</dbReference>
<keyword evidence="3 5" id="KW-0285">Flavoprotein</keyword>
<evidence type="ECO:0000256" key="3">
    <source>
        <dbReference type="ARBA" id="ARBA00022630"/>
    </source>
</evidence>
<dbReference type="PANTHER" id="PTHR42707:SF2">
    <property type="entry name" value="ACD11 DEHYDROGENASE"/>
    <property type="match status" value="1"/>
</dbReference>
<dbReference type="STRING" id="5762.D2VAR3"/>
<dbReference type="GO" id="GO:0003995">
    <property type="term" value="F:acyl-CoA dehydrogenase activity"/>
    <property type="evidence" value="ECO:0007669"/>
    <property type="project" value="InterPro"/>
</dbReference>
<comment type="similarity">
    <text evidence="2 5">Belongs to the acyl-CoA dehydrogenase family.</text>
</comment>
<feature type="domain" description="Adaptive response protein AidB N-terminal" evidence="8">
    <location>
        <begin position="19"/>
        <end position="173"/>
    </location>
</feature>